<evidence type="ECO:0000313" key="3">
    <source>
        <dbReference type="Proteomes" id="UP001200313"/>
    </source>
</evidence>
<feature type="coiled-coil region" evidence="1">
    <location>
        <begin position="861"/>
        <end position="895"/>
    </location>
</feature>
<gene>
    <name evidence="2" type="ORF">L0P79_06195</name>
</gene>
<sequence length="1348" mass="153655">MNRWKMHKLGFLNFWLYDREEFVLDSGHILLRGDNASGKSITTQSFIPFLLDGNRSPERLDPFGSRDRKMDYYLLGDGEREESTGYLYLEFKKEGLAEYLTVGIGMRAQKGKNIDFWGFCLCDGRRIGKGGLELYETLGKQLLPLSKQKLKNLIGDGDNWAETPGAYKQLVNDRVFRFRDIRQYDQLIQLLIKVRTPKLSKEAFRPTAVKTVLKDSLQVLTDEDLSAMVSTMERMDALEDTLRDYQTAMRDASIIRNEYTRYNQYMLGKKGQAYLEALDKAARLKAQAGTQQDKLTVQEAELEACIRAKEEAASRLAQAKIQREAMGEDDLTAQRARLEREAEDCKRHQLQFDEGTTRLQKLQAQIYDREVKLRMQNQEAENTRAALRSELRELEEKNALLELGAEHDDYISRLKSGQDADSQPVRVALQRRRKQITDTLSALQKLERANETYDAACQALDEAHTAESKARVTLGDAQAQEQEERDRLIEAFARRQSLNEELLCSEEEFLTLRQAVARYRSPADWSAIREQLDRCAQHKRTGLQDTALRLQSERNVLQKEYDALDRIRRQILSNPEPVPPRRPQIEATRIQLTMQGIHHAPFYETVDFSPELSPAARDLLEAQLADSGLLDALMVPEAELPRIQELLRQYPDRFLLPGPPADDPITGLRPDGDARCREMAAACLRSISRSDLEAHTALLPDGRFHCGLITGYSQAEEPAGFVGAAARRANRERQLLALEQQLAELQAKLDEKDAAAAELKCRLELLQSERELMPTAIDLDQSLEMLSQARRAAADAEAAVQACLAAEQTAKRTAAQLEQECRTLSRGLPYTRDTAAYQEALDAAEEYLEGLTTLSQTAMKLSYLNQALAEAEDSIAEQRDQADALQRTNRSAQSLLERAQACIQEIQAVLDRPENRERARRLAELDGEITHQQEQEHDADKRSAVLRSEIQSAQEQLRLRRQALTEAIMEEQDLETYFSEDLALGLIPLDRAAGLVSCAREARSRIQASDREHTQLQRENALRTNYQQHNNSLLQYQPRIDPVFEPPSRETVLRQRLCITLQREGKALSLQEFMGRLQQDIDMTTTLLEEKDRELFEDILTETISHKLRARIYESRQWTQAMTALMGTLKTSMGLVFSLEWRAKKAEESEELDTAQLVQLLSKDRALLTAEDSKRVSTHFRTKVKKARQNAAEHELQTNYADLIRTVLDYRDWYEFLLFYQRDGEGKRELTDRAFNKFSGGEKAMAMYVPLFASVSAQYQKGGECCPMLLALDEAFAGVDDRNISAMFELVHVLDFDYIMNSQALWGCYAGVKSLDIAELHRPANAQVVTVLRYHWDGAERVLMGAGQ</sequence>
<keyword evidence="3" id="KW-1185">Reference proteome</keyword>
<keyword evidence="1" id="KW-0175">Coiled coil</keyword>
<dbReference type="InterPro" id="IPR027417">
    <property type="entry name" value="P-loop_NTPase"/>
</dbReference>
<comment type="caution">
    <text evidence="2">The sequence shown here is derived from an EMBL/GenBank/DDBJ whole genome shotgun (WGS) entry which is preliminary data.</text>
</comment>
<name>A0ABS9M789_9FIRM</name>
<dbReference type="SUPFAM" id="SSF52540">
    <property type="entry name" value="P-loop containing nucleoside triphosphate hydrolases"/>
    <property type="match status" value="1"/>
</dbReference>
<feature type="coiled-coil region" evidence="1">
    <location>
        <begin position="728"/>
        <end position="799"/>
    </location>
</feature>
<evidence type="ECO:0000256" key="1">
    <source>
        <dbReference type="SAM" id="Coils"/>
    </source>
</evidence>
<dbReference type="Gene3D" id="3.40.50.300">
    <property type="entry name" value="P-loop containing nucleotide triphosphate hydrolases"/>
    <property type="match status" value="1"/>
</dbReference>
<dbReference type="NCBIfam" id="TIGR02680">
    <property type="entry name" value="TIGR02680 family protein"/>
    <property type="match status" value="1"/>
</dbReference>
<protein>
    <submittedName>
        <fullName evidence="2">TIGR02680 family protein</fullName>
    </submittedName>
</protein>
<reference evidence="2 3" key="1">
    <citation type="submission" date="2022-01" db="EMBL/GenBank/DDBJ databases">
        <title>Collection of gut derived symbiotic bacterial strains cultured from healthy donors.</title>
        <authorList>
            <person name="Lin H."/>
            <person name="Kohout C."/>
            <person name="Waligurski E."/>
            <person name="Pamer E.G."/>
        </authorList>
    </citation>
    <scope>NUCLEOTIDE SEQUENCE [LARGE SCALE GENOMIC DNA]</scope>
    <source>
        <strain evidence="2 3">DFI.3.7</strain>
    </source>
</reference>
<dbReference type="Pfam" id="PF13558">
    <property type="entry name" value="SbcC_Walker_B"/>
    <property type="match status" value="1"/>
</dbReference>
<dbReference type="EMBL" id="JAKNJB010000008">
    <property type="protein sequence ID" value="MCG4526669.1"/>
    <property type="molecule type" value="Genomic_DNA"/>
</dbReference>
<accession>A0ABS9M789</accession>
<proteinExistence type="predicted"/>
<dbReference type="RefSeq" id="WP_238073594.1">
    <property type="nucleotide sequence ID" value="NZ_JAKNJB010000008.1"/>
</dbReference>
<dbReference type="InterPro" id="IPR013496">
    <property type="entry name" value="CHP02680"/>
</dbReference>
<evidence type="ECO:0000313" key="2">
    <source>
        <dbReference type="EMBL" id="MCG4526669.1"/>
    </source>
</evidence>
<organism evidence="2 3">
    <name type="scientific">Intestinimonas massiliensis</name>
    <name type="common">ex Afouda et al. 2020</name>
    <dbReference type="NCBI Taxonomy" id="1673721"/>
    <lineage>
        <taxon>Bacteria</taxon>
        <taxon>Bacillati</taxon>
        <taxon>Bacillota</taxon>
        <taxon>Clostridia</taxon>
        <taxon>Eubacteriales</taxon>
        <taxon>Intestinimonas</taxon>
    </lineage>
</organism>
<dbReference type="Proteomes" id="UP001200313">
    <property type="component" value="Unassembled WGS sequence"/>
</dbReference>
<feature type="coiled-coil region" evidence="1">
    <location>
        <begin position="302"/>
        <end position="404"/>
    </location>
</feature>